<keyword evidence="1" id="KW-0812">Transmembrane</keyword>
<name>A0A0R3Q5U7_9BILA</name>
<keyword evidence="1" id="KW-1133">Transmembrane helix</keyword>
<evidence type="ECO:0000256" key="1">
    <source>
        <dbReference type="SAM" id="Phobius"/>
    </source>
</evidence>
<protein>
    <submittedName>
        <fullName evidence="2">Ovule protein</fullName>
    </submittedName>
</protein>
<sequence length="44" mass="5399">LSRIKYLNHFVQLFYHLLCYFLLLYCLLLYVNLFAAIALFSFYN</sequence>
<dbReference type="WBParaSite" id="BTMF_0000169201-mRNA-1">
    <property type="protein sequence ID" value="BTMF_0000169201-mRNA-1"/>
    <property type="gene ID" value="BTMF_0000169201"/>
</dbReference>
<organism evidence="2">
    <name type="scientific">Brugia timori</name>
    <dbReference type="NCBI Taxonomy" id="42155"/>
    <lineage>
        <taxon>Eukaryota</taxon>
        <taxon>Metazoa</taxon>
        <taxon>Ecdysozoa</taxon>
        <taxon>Nematoda</taxon>
        <taxon>Chromadorea</taxon>
        <taxon>Rhabditida</taxon>
        <taxon>Spirurina</taxon>
        <taxon>Spiruromorpha</taxon>
        <taxon>Filarioidea</taxon>
        <taxon>Onchocercidae</taxon>
        <taxon>Brugia</taxon>
    </lineage>
</organism>
<accession>A0A0R3Q5U7</accession>
<reference evidence="2" key="1">
    <citation type="submission" date="2017-02" db="UniProtKB">
        <authorList>
            <consortium name="WormBaseParasite"/>
        </authorList>
    </citation>
    <scope>IDENTIFICATION</scope>
</reference>
<proteinExistence type="predicted"/>
<keyword evidence="1" id="KW-0472">Membrane</keyword>
<feature type="transmembrane region" description="Helical" evidence="1">
    <location>
        <begin position="20"/>
        <end position="43"/>
    </location>
</feature>
<evidence type="ECO:0000313" key="2">
    <source>
        <dbReference type="WBParaSite" id="BTMF_0000169201-mRNA-1"/>
    </source>
</evidence>
<dbReference type="AlphaFoldDB" id="A0A0R3Q5U7"/>